<dbReference type="Proteomes" id="UP001057452">
    <property type="component" value="Chromosome 22"/>
</dbReference>
<dbReference type="EMBL" id="CM043806">
    <property type="protein sequence ID" value="KAI4812913.1"/>
    <property type="molecule type" value="Genomic_DNA"/>
</dbReference>
<proteinExistence type="predicted"/>
<accession>A0ACB9WI68</accession>
<protein>
    <submittedName>
        <fullName evidence="1">Uncharacterized protein</fullName>
    </submittedName>
</protein>
<organism evidence="1 2">
    <name type="scientific">Chaenocephalus aceratus</name>
    <name type="common">Blackfin icefish</name>
    <name type="synonym">Chaenichthys aceratus</name>
    <dbReference type="NCBI Taxonomy" id="36190"/>
    <lineage>
        <taxon>Eukaryota</taxon>
        <taxon>Metazoa</taxon>
        <taxon>Chordata</taxon>
        <taxon>Craniata</taxon>
        <taxon>Vertebrata</taxon>
        <taxon>Euteleostomi</taxon>
        <taxon>Actinopterygii</taxon>
        <taxon>Neopterygii</taxon>
        <taxon>Teleostei</taxon>
        <taxon>Neoteleostei</taxon>
        <taxon>Acanthomorphata</taxon>
        <taxon>Eupercaria</taxon>
        <taxon>Perciformes</taxon>
        <taxon>Notothenioidei</taxon>
        <taxon>Channichthyidae</taxon>
        <taxon>Chaenocephalus</taxon>
    </lineage>
</organism>
<sequence length="203" mass="23419">MRTQREEDEKRAVEKALIKKREERRAKEEMTRLIEESQAAIKEEGERVARERMQTQREEEIRAQRREEKDHTFTDHRETERATQMEEQKRATPKMDSLQYYAITSTDSEKKPRERQLCSPSPSQQRQNPSGLGSAEDSGCYTRSYRPHAAASPALSLPRSNSSSPALGVKPSMFRVKDNTFRGSSLTKSVKPRLHKALERISG</sequence>
<evidence type="ECO:0000313" key="1">
    <source>
        <dbReference type="EMBL" id="KAI4812913.1"/>
    </source>
</evidence>
<gene>
    <name evidence="1" type="ORF">KUCAC02_024275</name>
</gene>
<evidence type="ECO:0000313" key="2">
    <source>
        <dbReference type="Proteomes" id="UP001057452"/>
    </source>
</evidence>
<comment type="caution">
    <text evidence="1">The sequence shown here is derived from an EMBL/GenBank/DDBJ whole genome shotgun (WGS) entry which is preliminary data.</text>
</comment>
<name>A0ACB9WI68_CHAAC</name>
<keyword evidence="2" id="KW-1185">Reference proteome</keyword>
<reference evidence="1" key="1">
    <citation type="submission" date="2022-05" db="EMBL/GenBank/DDBJ databases">
        <title>Chromosome-level genome of Chaenocephalus aceratus.</title>
        <authorList>
            <person name="Park H."/>
        </authorList>
    </citation>
    <scope>NUCLEOTIDE SEQUENCE</scope>
    <source>
        <strain evidence="1">KU_202001</strain>
    </source>
</reference>